<accession>A0AAJ2S2J2</accession>
<evidence type="ECO:0000313" key="2">
    <source>
        <dbReference type="EMBL" id="MDX5979627.1"/>
    </source>
</evidence>
<gene>
    <name evidence="2" type="ORF">SIL78_18930</name>
</gene>
<sequence>MRTPLLATAILAGSSAWAMAQPQSPAVPMTDQGLQQFVAAMPSDDVLARRIYGVIEDCSCEPGSIEAVKEITVYLDGLFHHHGYGYGATVYEYLQAYTGTGDYKYEGSRLLEASGVGEFATPILNLIQAGEGDWLVSEWLMSQADMEGAQELLSR</sequence>
<protein>
    <submittedName>
        <fullName evidence="2">Uncharacterized protein</fullName>
    </submittedName>
</protein>
<comment type="caution">
    <text evidence="2">The sequence shown here is derived from an EMBL/GenBank/DDBJ whole genome shotgun (WGS) entry which is preliminary data.</text>
</comment>
<reference evidence="2" key="1">
    <citation type="submission" date="2023-11" db="EMBL/GenBank/DDBJ databases">
        <title>MicrobeMod: A computational toolkit for identifying prokaryotic methylation and restriction-modification with nanopore sequencing.</title>
        <authorList>
            <person name="Crits-Christoph A."/>
            <person name="Kang S.C."/>
            <person name="Lee H."/>
            <person name="Ostrov N."/>
        </authorList>
    </citation>
    <scope>NUCLEOTIDE SEQUENCE</scope>
    <source>
        <strain evidence="2">ATCC BAA-953</strain>
    </source>
</reference>
<evidence type="ECO:0000256" key="1">
    <source>
        <dbReference type="SAM" id="SignalP"/>
    </source>
</evidence>
<dbReference type="GeneID" id="303167615"/>
<keyword evidence="1" id="KW-0732">Signal</keyword>
<dbReference type="EMBL" id="JAWXXT010000002">
    <property type="protein sequence ID" value="MDX5979627.1"/>
    <property type="molecule type" value="Genomic_DNA"/>
</dbReference>
<dbReference type="Proteomes" id="UP001276761">
    <property type="component" value="Unassembled WGS sequence"/>
</dbReference>
<dbReference type="AlphaFoldDB" id="A0AAJ2S2J2"/>
<proteinExistence type="predicted"/>
<name>A0AAJ2S2J2_9GAMM</name>
<organism evidence="2 3">
    <name type="scientific">Vreelandella alkaliphila</name>
    <dbReference type="NCBI Taxonomy" id="272774"/>
    <lineage>
        <taxon>Bacteria</taxon>
        <taxon>Pseudomonadati</taxon>
        <taxon>Pseudomonadota</taxon>
        <taxon>Gammaproteobacteria</taxon>
        <taxon>Oceanospirillales</taxon>
        <taxon>Halomonadaceae</taxon>
        <taxon>Vreelandella</taxon>
    </lineage>
</organism>
<feature type="signal peptide" evidence="1">
    <location>
        <begin position="1"/>
        <end position="20"/>
    </location>
</feature>
<dbReference type="RefSeq" id="WP_198350029.1">
    <property type="nucleotide sequence ID" value="NZ_JABASV010000012.1"/>
</dbReference>
<evidence type="ECO:0000313" key="3">
    <source>
        <dbReference type="Proteomes" id="UP001276761"/>
    </source>
</evidence>
<feature type="chain" id="PRO_5042568496" evidence="1">
    <location>
        <begin position="21"/>
        <end position="155"/>
    </location>
</feature>